<dbReference type="EMBL" id="BARV01040825">
    <property type="protein sequence ID" value="GAI46736.1"/>
    <property type="molecule type" value="Genomic_DNA"/>
</dbReference>
<organism evidence="1">
    <name type="scientific">marine sediment metagenome</name>
    <dbReference type="NCBI Taxonomy" id="412755"/>
    <lineage>
        <taxon>unclassified sequences</taxon>
        <taxon>metagenomes</taxon>
        <taxon>ecological metagenomes</taxon>
    </lineage>
</organism>
<sequence>FKKDVEELNMGEKIKTLYSEIMYLKGNIDDIKPGDIYKDGRKYYINIRPECDTTQIGNVDINETYIYLIKGKKEKDDWVKNNCYDKEYGLLNRPVFYILPFLDGKNFVKFTFEDLEIKKYSDIKDKKLYRLLPPFITSFQHHFSSFLGRYGVPKVPQEVF</sequence>
<reference evidence="1" key="1">
    <citation type="journal article" date="2014" name="Front. Microbiol.">
        <title>High frequency of phylogenetically diverse reductive dehalogenase-homologous genes in deep subseafloor sedimentary metagenomes.</title>
        <authorList>
            <person name="Kawai M."/>
            <person name="Futagami T."/>
            <person name="Toyoda A."/>
            <person name="Takaki Y."/>
            <person name="Nishi S."/>
            <person name="Hori S."/>
            <person name="Arai W."/>
            <person name="Tsubouchi T."/>
            <person name="Morono Y."/>
            <person name="Uchiyama I."/>
            <person name="Ito T."/>
            <person name="Fujiyama A."/>
            <person name="Inagaki F."/>
            <person name="Takami H."/>
        </authorList>
    </citation>
    <scope>NUCLEOTIDE SEQUENCE</scope>
    <source>
        <strain evidence="1">Expedition CK06-06</strain>
    </source>
</reference>
<feature type="non-terminal residue" evidence="1">
    <location>
        <position position="160"/>
    </location>
</feature>
<comment type="caution">
    <text evidence="1">The sequence shown here is derived from an EMBL/GenBank/DDBJ whole genome shotgun (WGS) entry which is preliminary data.</text>
</comment>
<accession>X1PVY3</accession>
<proteinExistence type="predicted"/>
<dbReference type="AlphaFoldDB" id="X1PVY3"/>
<feature type="non-terminal residue" evidence="1">
    <location>
        <position position="1"/>
    </location>
</feature>
<name>X1PVY3_9ZZZZ</name>
<gene>
    <name evidence="1" type="ORF">S06H3_62063</name>
</gene>
<evidence type="ECO:0000313" key="1">
    <source>
        <dbReference type="EMBL" id="GAI46736.1"/>
    </source>
</evidence>
<protein>
    <submittedName>
        <fullName evidence="1">Uncharacterized protein</fullName>
    </submittedName>
</protein>